<dbReference type="EMBL" id="UYJE01008579">
    <property type="protein sequence ID" value="VDI64950.1"/>
    <property type="molecule type" value="Genomic_DNA"/>
</dbReference>
<dbReference type="Pfam" id="PF00619">
    <property type="entry name" value="CARD"/>
    <property type="match status" value="1"/>
</dbReference>
<dbReference type="Pfam" id="PF20720">
    <property type="entry name" value="nSTAND3"/>
    <property type="match status" value="1"/>
</dbReference>
<dbReference type="InterPro" id="IPR049050">
    <property type="entry name" value="nSTAND3"/>
</dbReference>
<feature type="repeat" description="ANK" evidence="3">
    <location>
        <begin position="964"/>
        <end position="996"/>
    </location>
</feature>
<proteinExistence type="predicted"/>
<dbReference type="PROSITE" id="PS50297">
    <property type="entry name" value="ANK_REP_REGION"/>
    <property type="match status" value="10"/>
</dbReference>
<dbReference type="CDD" id="cd01671">
    <property type="entry name" value="CARD"/>
    <property type="match status" value="2"/>
</dbReference>
<organism evidence="6 7">
    <name type="scientific">Mytilus galloprovincialis</name>
    <name type="common">Mediterranean mussel</name>
    <dbReference type="NCBI Taxonomy" id="29158"/>
    <lineage>
        <taxon>Eukaryota</taxon>
        <taxon>Metazoa</taxon>
        <taxon>Spiralia</taxon>
        <taxon>Lophotrochozoa</taxon>
        <taxon>Mollusca</taxon>
        <taxon>Bivalvia</taxon>
        <taxon>Autobranchia</taxon>
        <taxon>Pteriomorphia</taxon>
        <taxon>Mytilida</taxon>
        <taxon>Mytiloidea</taxon>
        <taxon>Mytilidae</taxon>
        <taxon>Mytilinae</taxon>
        <taxon>Mytilus</taxon>
    </lineage>
</organism>
<dbReference type="SMART" id="SM00248">
    <property type="entry name" value="ANK"/>
    <property type="match status" value="12"/>
</dbReference>
<dbReference type="AlphaFoldDB" id="A0A8B6GK31"/>
<feature type="repeat" description="ANK" evidence="3">
    <location>
        <begin position="1096"/>
        <end position="1125"/>
    </location>
</feature>
<dbReference type="SUPFAM" id="SSF52540">
    <property type="entry name" value="P-loop containing nucleoside triphosphate hydrolases"/>
    <property type="match status" value="1"/>
</dbReference>
<dbReference type="Gene3D" id="1.25.40.20">
    <property type="entry name" value="Ankyrin repeat-containing domain"/>
    <property type="match status" value="4"/>
</dbReference>
<dbReference type="Proteomes" id="UP000596742">
    <property type="component" value="Unassembled WGS sequence"/>
</dbReference>
<dbReference type="OrthoDB" id="10314078at2759"/>
<keyword evidence="1" id="KW-0677">Repeat</keyword>
<feature type="repeat" description="ANK" evidence="3">
    <location>
        <begin position="898"/>
        <end position="930"/>
    </location>
</feature>
<dbReference type="InterPro" id="IPR036770">
    <property type="entry name" value="Ankyrin_rpt-contain_sf"/>
</dbReference>
<dbReference type="PANTHER" id="PTHR24198">
    <property type="entry name" value="ANKYRIN REPEAT AND PROTEIN KINASE DOMAIN-CONTAINING PROTEIN"/>
    <property type="match status" value="1"/>
</dbReference>
<dbReference type="PROSITE" id="PS50209">
    <property type="entry name" value="CARD"/>
    <property type="match status" value="2"/>
</dbReference>
<keyword evidence="7" id="KW-1185">Reference proteome</keyword>
<feature type="repeat" description="ANK" evidence="3">
    <location>
        <begin position="1063"/>
        <end position="1095"/>
    </location>
</feature>
<feature type="domain" description="CARD" evidence="5">
    <location>
        <begin position="61"/>
        <end position="156"/>
    </location>
</feature>
<dbReference type="Pfam" id="PF12796">
    <property type="entry name" value="Ank_2"/>
    <property type="match status" value="3"/>
</dbReference>
<sequence length="1279" mass="145448">MEEGNVQGRRTHSSSMEDPIPTEEDHRLQAAYTVLYTVPRAIEHYIDREYKGGFLQAIRDHKDQLKTKLRSDEWDLLSQLIVHHRLYHFYDKIKQDAILDKDVLDKLISRCILVIDDRAEIEHYHRQSDRNKCILDLLIQRPQDSYSVLLEVLKESPTCPRDLIECMESKTTHQEVDSHSMVKSSITGNHSVRLQKNYHHLTQNLSDLRNVIDSLISKGVLEPDDHEEIVSSAVSAEMNRKLIAKIRSEQDYLSFLEALKEDPGNEELASDLESTDVSKEELNLVQTATPSLTNRPGFQTLVTLVSMVKDVQIAKTEPERHDTSLSADLYRLQFWYKKIFTMTTMELQEYQQFVETTQAIFMRMCGKDNPDNIEIRLSPVLCKQVKKILDHLKENKEKETEEEEVIPRNIREQIKDQIEDWEQKDKKFVSTRASDYVMESIQKNNCVTLTAPAGVGKTFICRHTALVLQKKGYKIIPVYAPTDIRDYYQPGKQTVFIVDDICGNYTANQQQIDNWKQLLPVINKIVADKCCKIIISCRLQVYMDEKFKILTPFKSCECNLVSDELCLTSDEKTIIAKTYLGKSVLDIDDVSQNSECFPLLCSLYYAQKNLDMKEFFRNPFIVYKNELDKLSEAGDEGNFKICSLALCVLFNNDLKDRWFQGKMTDVQRQIMEDTCEACEINRSTSKAKLKKELDTLDGTFICKQNGIYRTVHDKLFDFLAHYFGQKMIECLIDHADSDLLHERFIWQKSPDDMNRNIDFIIDIPGDYLKSYLQRLIKDWSAGKVSDMFDNTNMKESSFRQQLLQNLQQLDVSQQVTLASTKDTVRPKEDYGSGTTPLIDTCYEGYHDMVEWLLHNDVDVDQCKDNGATGLIMASQEGHTDIVKLLLEKNPDVDLCSNDGWSPLNLASAKGHTDIVKLLLEKDPNVDLCHNDGLSPLNTASHEGHTDIVKLLLEKNPNVDLCHNDGWSPLNTASAQGHTEIVKLLLEKNPDVDLCSNNGLSPLNTASDEGHTDIVKLLLEKNPNVDLCNNDGWSPLNSASDEGHTDIVKLLLEKNPNVDLCNNNGFTPLISSCINNNTSIVKLLIKHKANINAQTYDGGHALYFSALNGNLEITQLLLENNADCNICIHSQQSITDTLNNHPSKTLDEEKQALFVSLVENKSSHVTDYVSKKSVDYAFDVVAGSSPIHIACFMGRMNVVLCLLDHYAYINLTKKDGTTPLFYACEVGHEDIVRLLLDKGADTQILRLDGKSPLQIATDNGHTSIELMLTNLTNKAEPNFS</sequence>
<reference evidence="6" key="1">
    <citation type="submission" date="2018-11" db="EMBL/GenBank/DDBJ databases">
        <authorList>
            <person name="Alioto T."/>
            <person name="Alioto T."/>
        </authorList>
    </citation>
    <scope>NUCLEOTIDE SEQUENCE</scope>
</reference>
<keyword evidence="2 3" id="KW-0040">ANK repeat</keyword>
<comment type="caution">
    <text evidence="6">The sequence shown here is derived from an EMBL/GenBank/DDBJ whole genome shotgun (WGS) entry which is preliminary data.</text>
</comment>
<dbReference type="GO" id="GO:0042981">
    <property type="term" value="P:regulation of apoptotic process"/>
    <property type="evidence" value="ECO:0007669"/>
    <property type="project" value="InterPro"/>
</dbReference>
<evidence type="ECO:0000256" key="4">
    <source>
        <dbReference type="SAM" id="MobiDB-lite"/>
    </source>
</evidence>
<dbReference type="InterPro" id="IPR011029">
    <property type="entry name" value="DEATH-like_dom_sf"/>
</dbReference>
<accession>A0A8B6GK31</accession>
<feature type="domain" description="CARD" evidence="5">
    <location>
        <begin position="186"/>
        <end position="243"/>
    </location>
</feature>
<dbReference type="Pfam" id="PF13637">
    <property type="entry name" value="Ank_4"/>
    <property type="match status" value="2"/>
</dbReference>
<dbReference type="SUPFAM" id="SSF48403">
    <property type="entry name" value="Ankyrin repeat"/>
    <property type="match status" value="2"/>
</dbReference>
<evidence type="ECO:0000313" key="7">
    <source>
        <dbReference type="Proteomes" id="UP000596742"/>
    </source>
</evidence>
<dbReference type="InterPro" id="IPR027417">
    <property type="entry name" value="P-loop_NTPase"/>
</dbReference>
<evidence type="ECO:0000256" key="3">
    <source>
        <dbReference type="PROSITE-ProRule" id="PRU00023"/>
    </source>
</evidence>
<evidence type="ECO:0000256" key="2">
    <source>
        <dbReference type="ARBA" id="ARBA00023043"/>
    </source>
</evidence>
<protein>
    <recommendedName>
        <fullName evidence="5">CARD domain-containing protein</fullName>
    </recommendedName>
</protein>
<feature type="repeat" description="ANK" evidence="3">
    <location>
        <begin position="931"/>
        <end position="963"/>
    </location>
</feature>
<dbReference type="PROSITE" id="PS50088">
    <property type="entry name" value="ANK_REPEAT"/>
    <property type="match status" value="10"/>
</dbReference>
<dbReference type="InterPro" id="IPR001315">
    <property type="entry name" value="CARD"/>
</dbReference>
<evidence type="ECO:0000313" key="6">
    <source>
        <dbReference type="EMBL" id="VDI64950.1"/>
    </source>
</evidence>
<dbReference type="InterPro" id="IPR002110">
    <property type="entry name" value="Ankyrin_rpt"/>
</dbReference>
<feature type="region of interest" description="Disordered" evidence="4">
    <location>
        <begin position="1"/>
        <end position="23"/>
    </location>
</feature>
<feature type="repeat" description="ANK" evidence="3">
    <location>
        <begin position="1030"/>
        <end position="1062"/>
    </location>
</feature>
<dbReference type="PANTHER" id="PTHR24198:SF165">
    <property type="entry name" value="ANKYRIN REPEAT-CONTAINING PROTEIN-RELATED"/>
    <property type="match status" value="1"/>
</dbReference>
<gene>
    <name evidence="6" type="ORF">MGAL_10B052604</name>
</gene>
<feature type="repeat" description="ANK" evidence="3">
    <location>
        <begin position="997"/>
        <end position="1029"/>
    </location>
</feature>
<name>A0A8B6GK31_MYTGA</name>
<dbReference type="SUPFAM" id="SSF47986">
    <property type="entry name" value="DEATH domain"/>
    <property type="match status" value="2"/>
</dbReference>
<dbReference type="Gene3D" id="1.10.533.10">
    <property type="entry name" value="Death Domain, Fas"/>
    <property type="match status" value="2"/>
</dbReference>
<feature type="repeat" description="ANK" evidence="3">
    <location>
        <begin position="1181"/>
        <end position="1213"/>
    </location>
</feature>
<evidence type="ECO:0000259" key="5">
    <source>
        <dbReference type="PROSITE" id="PS50209"/>
    </source>
</evidence>
<feature type="repeat" description="ANK" evidence="3">
    <location>
        <begin position="865"/>
        <end position="897"/>
    </location>
</feature>
<feature type="repeat" description="ANK" evidence="3">
    <location>
        <begin position="1214"/>
        <end position="1246"/>
    </location>
</feature>
<evidence type="ECO:0000256" key="1">
    <source>
        <dbReference type="ARBA" id="ARBA00022737"/>
    </source>
</evidence>